<feature type="domain" description="FBD" evidence="1">
    <location>
        <begin position="120"/>
        <end position="150"/>
    </location>
</feature>
<dbReference type="AlphaFoldDB" id="A0AAF0UA03"/>
<dbReference type="Gene3D" id="3.80.10.10">
    <property type="entry name" value="Ribonuclease Inhibitor"/>
    <property type="match status" value="1"/>
</dbReference>
<protein>
    <recommendedName>
        <fullName evidence="1">FBD domain-containing protein</fullName>
    </recommendedName>
</protein>
<dbReference type="InterPro" id="IPR006566">
    <property type="entry name" value="FBD"/>
</dbReference>
<dbReference type="SUPFAM" id="SSF52047">
    <property type="entry name" value="RNI-like"/>
    <property type="match status" value="1"/>
</dbReference>
<dbReference type="Pfam" id="PF08387">
    <property type="entry name" value="FBD"/>
    <property type="match status" value="1"/>
</dbReference>
<organism evidence="2 3">
    <name type="scientific">Solanum verrucosum</name>
    <dbReference type="NCBI Taxonomy" id="315347"/>
    <lineage>
        <taxon>Eukaryota</taxon>
        <taxon>Viridiplantae</taxon>
        <taxon>Streptophyta</taxon>
        <taxon>Embryophyta</taxon>
        <taxon>Tracheophyta</taxon>
        <taxon>Spermatophyta</taxon>
        <taxon>Magnoliopsida</taxon>
        <taxon>eudicotyledons</taxon>
        <taxon>Gunneridae</taxon>
        <taxon>Pentapetalae</taxon>
        <taxon>asterids</taxon>
        <taxon>lamiids</taxon>
        <taxon>Solanales</taxon>
        <taxon>Solanaceae</taxon>
        <taxon>Solanoideae</taxon>
        <taxon>Solaneae</taxon>
        <taxon>Solanum</taxon>
    </lineage>
</organism>
<gene>
    <name evidence="2" type="ORF">MTR67_035368</name>
</gene>
<reference evidence="2" key="1">
    <citation type="submission" date="2023-08" db="EMBL/GenBank/DDBJ databases">
        <title>A de novo genome assembly of Solanum verrucosum Schlechtendal, a Mexican diploid species geographically isolated from the other diploid A-genome species in potato relatives.</title>
        <authorList>
            <person name="Hosaka K."/>
        </authorList>
    </citation>
    <scope>NUCLEOTIDE SEQUENCE</scope>
    <source>
        <tissue evidence="2">Young leaves</tissue>
    </source>
</reference>
<proteinExistence type="predicted"/>
<evidence type="ECO:0000313" key="3">
    <source>
        <dbReference type="Proteomes" id="UP001234989"/>
    </source>
</evidence>
<evidence type="ECO:0000313" key="2">
    <source>
        <dbReference type="EMBL" id="WMV41983.1"/>
    </source>
</evidence>
<sequence length="189" mass="21835">MLEKVIVCFTGFLTDTSPFCCNLTNFFHYTPSLLELHLWDSTLEYLIMGGVGDSLNNIKSLKFFTMSLRNVKEVSGVVYLITSCPKLQHLTIEFDSSGINVEGVVQFLRPQSFLYGALKLQRVQVNMFMGLEMEMEFIKFILASTPVLEEIFFWNFVYLGVRSGKQMIDEIEEFRRASPNVDFIFEEDE</sequence>
<accession>A0AAF0UA03</accession>
<name>A0AAF0UA03_SOLVR</name>
<evidence type="ECO:0000259" key="1">
    <source>
        <dbReference type="Pfam" id="PF08387"/>
    </source>
</evidence>
<keyword evidence="3" id="KW-1185">Reference proteome</keyword>
<dbReference type="EMBL" id="CP133619">
    <property type="protein sequence ID" value="WMV41983.1"/>
    <property type="molecule type" value="Genomic_DNA"/>
</dbReference>
<dbReference type="InterPro" id="IPR032675">
    <property type="entry name" value="LRR_dom_sf"/>
</dbReference>
<dbReference type="Proteomes" id="UP001234989">
    <property type="component" value="Chromosome 8"/>
</dbReference>